<dbReference type="Pfam" id="PF09394">
    <property type="entry name" value="Inhibitor_I42"/>
    <property type="match status" value="1"/>
</dbReference>
<accession>A0A7K0DJB7</accession>
<dbReference type="Gene3D" id="2.60.40.2020">
    <property type="match status" value="1"/>
</dbReference>
<comment type="caution">
    <text evidence="5">The sequence shown here is derived from an EMBL/GenBank/DDBJ whole genome shotgun (WGS) entry which is preliminary data.</text>
</comment>
<reference evidence="5 6" key="1">
    <citation type="submission" date="2019-10" db="EMBL/GenBank/DDBJ databases">
        <title>Nocardia macrotermitis sp. nov. and Nocardia aurantia sp. nov., isolated from the gut of fungus growing-termite Macrotermes natalensis.</title>
        <authorList>
            <person name="Benndorf R."/>
            <person name="Schwitalla J."/>
            <person name="Martin K."/>
            <person name="De Beer W."/>
            <person name="Kaster A.-K."/>
            <person name="Vollmers J."/>
            <person name="Poulsen M."/>
            <person name="Beemelmanns C."/>
        </authorList>
    </citation>
    <scope>NUCLEOTIDE SEQUENCE [LARGE SCALE GENOMIC DNA]</scope>
    <source>
        <strain evidence="5 6">RB56</strain>
    </source>
</reference>
<dbReference type="PANTHER" id="PTHR36530:SF1">
    <property type="entry name" value="AMOEBIASIN-1"/>
    <property type="match status" value="1"/>
</dbReference>
<dbReference type="EMBL" id="WEGI01000003">
    <property type="protein sequence ID" value="MQY25799.1"/>
    <property type="molecule type" value="Genomic_DNA"/>
</dbReference>
<evidence type="ECO:0000313" key="5">
    <source>
        <dbReference type="EMBL" id="MQY25799.1"/>
    </source>
</evidence>
<name>A0A7K0DJB7_9NOCA</name>
<proteinExistence type="predicted"/>
<dbReference type="SUPFAM" id="SSF141066">
    <property type="entry name" value="ICP-like"/>
    <property type="match status" value="1"/>
</dbReference>
<dbReference type="InterPro" id="IPR018990">
    <property type="entry name" value="Prot_inh_I42_chagasin"/>
</dbReference>
<feature type="chain" id="PRO_5029441868" description="Proteinase inhibitor I42 chagasin domain-containing protein" evidence="3">
    <location>
        <begin position="28"/>
        <end position="147"/>
    </location>
</feature>
<evidence type="ECO:0000313" key="6">
    <source>
        <dbReference type="Proteomes" id="UP000431401"/>
    </source>
</evidence>
<feature type="domain" description="Proteinase inhibitor I42 chagasin" evidence="4">
    <location>
        <begin position="53"/>
        <end position="144"/>
    </location>
</feature>
<evidence type="ECO:0000256" key="3">
    <source>
        <dbReference type="SAM" id="SignalP"/>
    </source>
</evidence>
<dbReference type="AlphaFoldDB" id="A0A7K0DJB7"/>
<dbReference type="InterPro" id="IPR036331">
    <property type="entry name" value="Chagasin-like_sf"/>
</dbReference>
<protein>
    <recommendedName>
        <fullName evidence="4">Proteinase inhibitor I42 chagasin domain-containing protein</fullName>
    </recommendedName>
</protein>
<organism evidence="5 6">
    <name type="scientific">Nocardia aurantia</name>
    <dbReference type="NCBI Taxonomy" id="2585199"/>
    <lineage>
        <taxon>Bacteria</taxon>
        <taxon>Bacillati</taxon>
        <taxon>Actinomycetota</taxon>
        <taxon>Actinomycetes</taxon>
        <taxon>Mycobacteriales</taxon>
        <taxon>Nocardiaceae</taxon>
        <taxon>Nocardia</taxon>
    </lineage>
</organism>
<dbReference type="PANTHER" id="PTHR36530">
    <property type="entry name" value="INHIBITOR OF CYSTEINE PEPTIDASE"/>
    <property type="match status" value="1"/>
</dbReference>
<evidence type="ECO:0000256" key="1">
    <source>
        <dbReference type="ARBA" id="ARBA00022690"/>
    </source>
</evidence>
<gene>
    <name evidence="5" type="ORF">NRB56_13580</name>
</gene>
<sequence length="147" mass="14875">MRTPLLMVVFGLAVAAGGAGAVAVADAAPVIHAAPIAEPVVLGSDDNGHAVTLTVGQELAVALPDNPSTGYRWQLGDLDQNVLRVDGDPQLRANPAGGFVPGGPDQAVWTFAAEAPGTTTLNLVSARPWEQGGAASGPRYSLTVTVK</sequence>
<keyword evidence="2" id="KW-0789">Thiol protease inhibitor</keyword>
<feature type="signal peptide" evidence="3">
    <location>
        <begin position="1"/>
        <end position="27"/>
    </location>
</feature>
<keyword evidence="6" id="KW-1185">Reference proteome</keyword>
<keyword evidence="3" id="KW-0732">Signal</keyword>
<dbReference type="InterPro" id="IPR052781">
    <property type="entry name" value="Cys_protease_inhibitor_I42"/>
</dbReference>
<dbReference type="Proteomes" id="UP000431401">
    <property type="component" value="Unassembled WGS sequence"/>
</dbReference>
<evidence type="ECO:0000256" key="2">
    <source>
        <dbReference type="ARBA" id="ARBA00022704"/>
    </source>
</evidence>
<dbReference type="GO" id="GO:0004869">
    <property type="term" value="F:cysteine-type endopeptidase inhibitor activity"/>
    <property type="evidence" value="ECO:0007669"/>
    <property type="project" value="UniProtKB-KW"/>
</dbReference>
<keyword evidence="1" id="KW-0646">Protease inhibitor</keyword>
<evidence type="ECO:0000259" key="4">
    <source>
        <dbReference type="Pfam" id="PF09394"/>
    </source>
</evidence>